<dbReference type="AlphaFoldDB" id="A0A5C3QBW0"/>
<dbReference type="SMART" id="SM00066">
    <property type="entry name" value="GAL4"/>
    <property type="match status" value="1"/>
</dbReference>
<dbReference type="InterPro" id="IPR036864">
    <property type="entry name" value="Zn2-C6_fun-type_DNA-bd_sf"/>
</dbReference>
<evidence type="ECO:0000259" key="2">
    <source>
        <dbReference type="PROSITE" id="PS00463"/>
    </source>
</evidence>
<dbReference type="GO" id="GO:0000981">
    <property type="term" value="F:DNA-binding transcription factor activity, RNA polymerase II-specific"/>
    <property type="evidence" value="ECO:0007669"/>
    <property type="project" value="InterPro"/>
</dbReference>
<feature type="compositionally biased region" description="Low complexity" evidence="1">
    <location>
        <begin position="57"/>
        <end position="78"/>
    </location>
</feature>
<dbReference type="Pfam" id="PF00172">
    <property type="entry name" value="Zn_clus"/>
    <property type="match status" value="1"/>
</dbReference>
<feature type="region of interest" description="Disordered" evidence="1">
    <location>
        <begin position="53"/>
        <end position="137"/>
    </location>
</feature>
<sequence>MPTPQRNIRNPNPCTRCRQHHIRCVMQDSGVCRKCARMKAPCIFSSDFAATEETSQPPASTSPSLSRSSSASATTERSQYLGRPPTARHAPYPATTRRSGSFDLDADQGRSYTHSPNMGHPSRRSSPSSSVGSSSSFIGNQRHSWGYEDARAGDSAGHRLTGYSVHDQTHPVPAFEDQGLYPFDLRSSPPTLPSTQLGQGSWQSGYSSTSPPSHAGAWSVPASTQAQGHQRWNAGEQRGGRSTLPAAGSSDFEWLPPMSRQQPPPRHDTQADDSLLLPPPESYYGRQDYSSMFPYLPQSRESTLNALMNNDTSFFSPHVSHVQPFLGAVFV</sequence>
<feature type="compositionally biased region" description="Polar residues" evidence="1">
    <location>
        <begin position="193"/>
        <end position="212"/>
    </location>
</feature>
<accession>A0A5C3QBW0</accession>
<gene>
    <name evidence="3" type="ORF">BDV98DRAFT_608639</name>
</gene>
<keyword evidence="4" id="KW-1185">Reference proteome</keyword>
<evidence type="ECO:0000313" key="3">
    <source>
        <dbReference type="EMBL" id="TFK95913.1"/>
    </source>
</evidence>
<dbReference type="CDD" id="cd00067">
    <property type="entry name" value="GAL4"/>
    <property type="match status" value="1"/>
</dbReference>
<evidence type="ECO:0000313" key="4">
    <source>
        <dbReference type="Proteomes" id="UP000305067"/>
    </source>
</evidence>
<evidence type="ECO:0000256" key="1">
    <source>
        <dbReference type="SAM" id="MobiDB-lite"/>
    </source>
</evidence>
<reference evidence="3 4" key="1">
    <citation type="journal article" date="2019" name="Nat. Ecol. Evol.">
        <title>Megaphylogeny resolves global patterns of mushroom evolution.</title>
        <authorList>
            <person name="Varga T."/>
            <person name="Krizsan K."/>
            <person name="Foldi C."/>
            <person name="Dima B."/>
            <person name="Sanchez-Garcia M."/>
            <person name="Sanchez-Ramirez S."/>
            <person name="Szollosi G.J."/>
            <person name="Szarkandi J.G."/>
            <person name="Papp V."/>
            <person name="Albert L."/>
            <person name="Andreopoulos W."/>
            <person name="Angelini C."/>
            <person name="Antonin V."/>
            <person name="Barry K.W."/>
            <person name="Bougher N.L."/>
            <person name="Buchanan P."/>
            <person name="Buyck B."/>
            <person name="Bense V."/>
            <person name="Catcheside P."/>
            <person name="Chovatia M."/>
            <person name="Cooper J."/>
            <person name="Damon W."/>
            <person name="Desjardin D."/>
            <person name="Finy P."/>
            <person name="Geml J."/>
            <person name="Haridas S."/>
            <person name="Hughes K."/>
            <person name="Justo A."/>
            <person name="Karasinski D."/>
            <person name="Kautmanova I."/>
            <person name="Kiss B."/>
            <person name="Kocsube S."/>
            <person name="Kotiranta H."/>
            <person name="LaButti K.M."/>
            <person name="Lechner B.E."/>
            <person name="Liimatainen K."/>
            <person name="Lipzen A."/>
            <person name="Lukacs Z."/>
            <person name="Mihaltcheva S."/>
            <person name="Morgado L.N."/>
            <person name="Niskanen T."/>
            <person name="Noordeloos M.E."/>
            <person name="Ohm R.A."/>
            <person name="Ortiz-Santana B."/>
            <person name="Ovrebo C."/>
            <person name="Racz N."/>
            <person name="Riley R."/>
            <person name="Savchenko A."/>
            <person name="Shiryaev A."/>
            <person name="Soop K."/>
            <person name="Spirin V."/>
            <person name="Szebenyi C."/>
            <person name="Tomsovsky M."/>
            <person name="Tulloss R.E."/>
            <person name="Uehling J."/>
            <person name="Grigoriev I.V."/>
            <person name="Vagvolgyi C."/>
            <person name="Papp T."/>
            <person name="Martin F.M."/>
            <person name="Miettinen O."/>
            <person name="Hibbett D.S."/>
            <person name="Nagy L.G."/>
        </authorList>
    </citation>
    <scope>NUCLEOTIDE SEQUENCE [LARGE SCALE GENOMIC DNA]</scope>
    <source>
        <strain evidence="3 4">CBS 309.79</strain>
    </source>
</reference>
<feature type="compositionally biased region" description="Low complexity" evidence="1">
    <location>
        <begin position="124"/>
        <end position="136"/>
    </location>
</feature>
<organism evidence="3 4">
    <name type="scientific">Pterulicium gracile</name>
    <dbReference type="NCBI Taxonomy" id="1884261"/>
    <lineage>
        <taxon>Eukaryota</taxon>
        <taxon>Fungi</taxon>
        <taxon>Dikarya</taxon>
        <taxon>Basidiomycota</taxon>
        <taxon>Agaricomycotina</taxon>
        <taxon>Agaricomycetes</taxon>
        <taxon>Agaricomycetidae</taxon>
        <taxon>Agaricales</taxon>
        <taxon>Pleurotineae</taxon>
        <taxon>Pterulaceae</taxon>
        <taxon>Pterulicium</taxon>
    </lineage>
</organism>
<dbReference type="EMBL" id="ML178871">
    <property type="protein sequence ID" value="TFK95913.1"/>
    <property type="molecule type" value="Genomic_DNA"/>
</dbReference>
<feature type="region of interest" description="Disordered" evidence="1">
    <location>
        <begin position="158"/>
        <end position="275"/>
    </location>
</feature>
<protein>
    <recommendedName>
        <fullName evidence="2">Zn(2)-C6 fungal-type domain-containing protein</fullName>
    </recommendedName>
</protein>
<name>A0A5C3QBW0_9AGAR</name>
<dbReference type="InterPro" id="IPR001138">
    <property type="entry name" value="Zn2Cys6_DnaBD"/>
</dbReference>
<dbReference type="Gene3D" id="4.10.240.10">
    <property type="entry name" value="Zn(2)-C6 fungal-type DNA-binding domain"/>
    <property type="match status" value="1"/>
</dbReference>
<feature type="domain" description="Zn(2)-C6 fungal-type" evidence="2">
    <location>
        <begin position="13"/>
        <end position="42"/>
    </location>
</feature>
<feature type="compositionally biased region" description="Polar residues" evidence="1">
    <location>
        <begin position="221"/>
        <end position="230"/>
    </location>
</feature>
<dbReference type="SUPFAM" id="SSF57701">
    <property type="entry name" value="Zn2/Cys6 DNA-binding domain"/>
    <property type="match status" value="1"/>
</dbReference>
<dbReference type="PROSITE" id="PS00463">
    <property type="entry name" value="ZN2_CY6_FUNGAL_1"/>
    <property type="match status" value="1"/>
</dbReference>
<dbReference type="GO" id="GO:0008270">
    <property type="term" value="F:zinc ion binding"/>
    <property type="evidence" value="ECO:0007669"/>
    <property type="project" value="InterPro"/>
</dbReference>
<proteinExistence type="predicted"/>
<dbReference type="Proteomes" id="UP000305067">
    <property type="component" value="Unassembled WGS sequence"/>
</dbReference>